<evidence type="ECO:0000256" key="1">
    <source>
        <dbReference type="SAM" id="Phobius"/>
    </source>
</evidence>
<proteinExistence type="predicted"/>
<reference evidence="3 5" key="2">
    <citation type="submission" date="2024-01" db="EMBL/GenBank/DDBJ databases">
        <title>Description of two novel Corynebacterium species isolated from human nasal passages and skin.</title>
        <authorList>
            <person name="Popowitch E."/>
            <person name="Tran T.H."/>
            <person name="Escapa I.F."/>
            <person name="Bhatt E."/>
            <person name="Sozat A.K."/>
            <person name="Roberts A.Q."/>
            <person name="Segre J.A."/>
            <person name="Kong H."/>
            <person name="Conlan S."/>
            <person name="Lemon K.P."/>
            <person name="Kelly M.S."/>
        </authorList>
    </citation>
    <scope>NUCLEOTIDE SEQUENCE [LARGE SCALE GENOMIC DNA]</scope>
    <source>
        <strain evidence="3 5">KPL2619</strain>
    </source>
</reference>
<dbReference type="Proteomes" id="UP001146439">
    <property type="component" value="Unassembled WGS sequence"/>
</dbReference>
<feature type="transmembrane region" description="Helical" evidence="1">
    <location>
        <begin position="135"/>
        <end position="160"/>
    </location>
</feature>
<comment type="caution">
    <text evidence="2">The sequence shown here is derived from an EMBL/GenBank/DDBJ whole genome shotgun (WGS) entry which is preliminary data.</text>
</comment>
<evidence type="ECO:0000313" key="2">
    <source>
        <dbReference type="EMBL" id="MCZ9295919.1"/>
    </source>
</evidence>
<accession>A0A9X3LXU5</accession>
<keyword evidence="1" id="KW-0812">Transmembrane</keyword>
<reference evidence="2" key="1">
    <citation type="submission" date="2022-02" db="EMBL/GenBank/DDBJ databases">
        <title>Corynebacterium sp. from urogenital microbiome.</title>
        <authorList>
            <person name="Cappelli E.A."/>
            <person name="Ribeiro T.G."/>
            <person name="Peixe L."/>
        </authorList>
    </citation>
    <scope>NUCLEOTIDE SEQUENCE</scope>
    <source>
        <strain evidence="2">C21Ua_68</strain>
    </source>
</reference>
<feature type="transmembrane region" description="Helical" evidence="1">
    <location>
        <begin position="26"/>
        <end position="45"/>
    </location>
</feature>
<dbReference type="RefSeq" id="WP_238801050.1">
    <property type="nucleotide sequence ID" value="NZ_JAKMUZ010000007.1"/>
</dbReference>
<evidence type="ECO:0000313" key="3">
    <source>
        <dbReference type="EMBL" id="MEK0146089.1"/>
    </source>
</evidence>
<feature type="transmembrane region" description="Helical" evidence="1">
    <location>
        <begin position="103"/>
        <end position="123"/>
    </location>
</feature>
<evidence type="ECO:0000313" key="4">
    <source>
        <dbReference type="Proteomes" id="UP001146439"/>
    </source>
</evidence>
<sequence>MTANEAPVSTTIRAERFRRPGPTRGLIASMYGCVAVSAIFLLIALALSSYWALFAMSIAIVLSCVPWTILRISIDSKDTKPLTSLDEYEAQTLDQWRRRAFKLSTSLLFVGGFATLLTGNWFLGGGITGTIATKYLLGAGYFLLFSYFISATLPAVGYALTFNQNSEN</sequence>
<dbReference type="Proteomes" id="UP001371299">
    <property type="component" value="Unassembled WGS sequence"/>
</dbReference>
<dbReference type="AlphaFoldDB" id="A0A9X3LXU5"/>
<keyword evidence="5" id="KW-1185">Reference proteome</keyword>
<name>A0A9X3LXU5_9CORY</name>
<feature type="transmembrane region" description="Helical" evidence="1">
    <location>
        <begin position="51"/>
        <end position="70"/>
    </location>
</feature>
<protein>
    <submittedName>
        <fullName evidence="2">Uncharacterized protein</fullName>
    </submittedName>
</protein>
<dbReference type="EMBL" id="JBBMGJ010000016">
    <property type="protein sequence ID" value="MEK0146089.1"/>
    <property type="molecule type" value="Genomic_DNA"/>
</dbReference>
<keyword evidence="1" id="KW-1133">Transmembrane helix</keyword>
<organism evidence="2 4">
    <name type="scientific">Corynebacterium yonathiae</name>
    <dbReference type="NCBI Taxonomy" id="2913504"/>
    <lineage>
        <taxon>Bacteria</taxon>
        <taxon>Bacillati</taxon>
        <taxon>Actinomycetota</taxon>
        <taxon>Actinomycetes</taxon>
        <taxon>Mycobacteriales</taxon>
        <taxon>Corynebacteriaceae</taxon>
        <taxon>Corynebacterium</taxon>
    </lineage>
</organism>
<keyword evidence="1" id="KW-0472">Membrane</keyword>
<dbReference type="EMBL" id="JAKMUZ010000007">
    <property type="protein sequence ID" value="MCZ9295919.1"/>
    <property type="molecule type" value="Genomic_DNA"/>
</dbReference>
<gene>
    <name evidence="2" type="ORF">L8V22_05005</name>
    <name evidence="3" type="ORF">WMQ01_08415</name>
</gene>
<evidence type="ECO:0000313" key="5">
    <source>
        <dbReference type="Proteomes" id="UP001371299"/>
    </source>
</evidence>